<feature type="region of interest" description="Disordered" evidence="1">
    <location>
        <begin position="294"/>
        <end position="328"/>
    </location>
</feature>
<dbReference type="EMBL" id="CP058905">
    <property type="protein sequence ID" value="QLJ98168.1"/>
    <property type="molecule type" value="Genomic_DNA"/>
</dbReference>
<evidence type="ECO:0000313" key="2">
    <source>
        <dbReference type="EMBL" id="QLJ98168.1"/>
    </source>
</evidence>
<organism evidence="2">
    <name type="scientific">Micromonospora carbonacea</name>
    <dbReference type="NCBI Taxonomy" id="47853"/>
    <lineage>
        <taxon>Bacteria</taxon>
        <taxon>Bacillati</taxon>
        <taxon>Actinomycetota</taxon>
        <taxon>Actinomycetes</taxon>
        <taxon>Micromonosporales</taxon>
        <taxon>Micromonosporaceae</taxon>
        <taxon>Micromonospora</taxon>
    </lineage>
</organism>
<accession>A0A7D6CEY6</accession>
<dbReference type="Gene3D" id="1.20.5.1000">
    <property type="entry name" value="arf6 gtpase in complex with a specific effector, jip4"/>
    <property type="match status" value="1"/>
</dbReference>
<sequence length="328" mass="37836">MDEVQNQVRELLWDWHRHKHKGSKHGAFQRFWEAIKTDCDISHKKVLDELRRDGRVSWDLLARAVGVCGPDDDYEDRLEHFAGLWQEHRGVAPPGYCGRIVIAGQVVRDALVTPADARDDKSRIAMLEREHDRAQLELVDQHRRIKELQGQIAGLTANLQHQAEEAEADRRRLINSIENVSEQMRQDVARQHQEGAELNARIDRLVRENADLIAHQEVLTRARDQAEHRAGRLVTERDRAETRAGQLAQERDDAEARASQHLVALGELRQSTDQERFRLYEMINDLREKVSALSDNRNEQSKRARPIRVMEEDDPFGWGRGGAPPVLK</sequence>
<proteinExistence type="predicted"/>
<name>A0A7D6CEY6_9ACTN</name>
<dbReference type="AlphaFoldDB" id="A0A7D6CEY6"/>
<evidence type="ECO:0000256" key="1">
    <source>
        <dbReference type="SAM" id="MobiDB-lite"/>
    </source>
</evidence>
<gene>
    <name evidence="2" type="ORF">HZU44_26165</name>
</gene>
<protein>
    <submittedName>
        <fullName evidence="2">Uncharacterized protein</fullName>
    </submittedName>
</protein>
<reference evidence="2" key="1">
    <citation type="submission" date="2020-08" db="EMBL/GenBank/DDBJ databases">
        <title>A bifunctional nitrone conjugated secondary metabolite targeting the ribosome.</title>
        <authorList>
            <person name="Limbrick E.M."/>
            <person name="Graf M."/>
            <person name="Derewacz D.K."/>
            <person name="Nguyen F."/>
            <person name="Spraggins J.M."/>
            <person name="Wieland M."/>
            <person name="Ynigez-Gutierrez A.E."/>
            <person name="Reisman B.J."/>
            <person name="Zinshteyn B."/>
            <person name="McCulloch K."/>
            <person name="Iverson T.M."/>
            <person name="Green R."/>
            <person name="Wilson D.N."/>
            <person name="Bachmann B.O."/>
        </authorList>
    </citation>
    <scope>NUCLEOTIDE SEQUENCE</scope>
    <source>
        <strain evidence="2">Africana</strain>
    </source>
</reference>
<feature type="region of interest" description="Disordered" evidence="1">
    <location>
        <begin position="229"/>
        <end position="253"/>
    </location>
</feature>
<feature type="compositionally biased region" description="Basic and acidic residues" evidence="1">
    <location>
        <begin position="229"/>
        <end position="242"/>
    </location>
</feature>